<evidence type="ECO:0000313" key="2">
    <source>
        <dbReference type="EMBL" id="KAF9480048.1"/>
    </source>
</evidence>
<accession>A0A9P5Z283</accession>
<gene>
    <name evidence="2" type="ORF">BDN70DRAFT_878082</name>
</gene>
<evidence type="ECO:0008006" key="4">
    <source>
        <dbReference type="Google" id="ProtNLM"/>
    </source>
</evidence>
<dbReference type="Pfam" id="PF18759">
    <property type="entry name" value="Plavaka"/>
    <property type="match status" value="1"/>
</dbReference>
<dbReference type="EMBL" id="MU155201">
    <property type="protein sequence ID" value="KAF9480048.1"/>
    <property type="molecule type" value="Genomic_DNA"/>
</dbReference>
<dbReference type="Proteomes" id="UP000807469">
    <property type="component" value="Unassembled WGS sequence"/>
</dbReference>
<dbReference type="AlphaFoldDB" id="A0A9P5Z283"/>
<protein>
    <recommendedName>
        <fullName evidence="4">Transposase</fullName>
    </recommendedName>
</protein>
<evidence type="ECO:0000256" key="1">
    <source>
        <dbReference type="SAM" id="MobiDB-lite"/>
    </source>
</evidence>
<proteinExistence type="predicted"/>
<organism evidence="2 3">
    <name type="scientific">Pholiota conissans</name>
    <dbReference type="NCBI Taxonomy" id="109636"/>
    <lineage>
        <taxon>Eukaryota</taxon>
        <taxon>Fungi</taxon>
        <taxon>Dikarya</taxon>
        <taxon>Basidiomycota</taxon>
        <taxon>Agaricomycotina</taxon>
        <taxon>Agaricomycetes</taxon>
        <taxon>Agaricomycetidae</taxon>
        <taxon>Agaricales</taxon>
        <taxon>Agaricineae</taxon>
        <taxon>Strophariaceae</taxon>
        <taxon>Pholiota</taxon>
    </lineage>
</organism>
<sequence length="998" mass="114440">MSTNLRPSASDSEAPIVRNSQALYPCIYCGNLYKGQGIDNHQDRYCKHNPAHQQNILADEAMTRQVQDDINADRAAFQTAILGTTSESRTRPRSRTQAATRFNVQHDDINLNDVDNVQLERTHPSDPATIFDPASNTQVQETQLNSIRFVYHPAANQNSDIFTFDEYCDMPVSGMPDAEMHEGDSSLQNLPPWHPFPTRLDFDVAEVIEDARMNHEQTERMLSLLRQVQSNPDENEAYTIRNRRDLSKIWDLARGLRPTHFRKQLSTVAYKNETREFEVWYCPLWEWCRELLLDNAIVSEFTWNAVQLSKFDGQRYVQHIDEPWTAKAWWEMQTQLPAGSSPFCIILYADKTRLSSFGTEKGYPVLARCANLPVSMRNGEGVGGGRLIGWLPIPEEEALESGKLAFINLKRKIWHAAFTIIIDSIKHYAKTGARLRCGDNVDRNIYPRILIISADYEEMCMVSLIRGVNSKFPCPNCLVPKEEIPNLSIEYPLRTTEEMKRVWMEAQDMNSADKEEHLKGYGLRDVENTFWNFSGTDVYSAISWDRLHAYHAGMFSDHLFAELRRIVGELEGRDPEDLIDKALDAIPPWSRLNHFKSLHATGEFTDGTKHEDLSKVIIFASVHVLTEEASRPGYALLKLMRSYLELDMYASLTVHNETTIAAGKMELLTFEQCLKDYQNLTAEQPKTWTFPKAHTHQHMFRDIEYKGATRNYNTKPSERANGPLKKYYQRTNHRDVAPQILAFNERDVISTAIRTRIGRMDATSESSDGESDVEVVDDSEAGVDQNPPVVTVERIIHSSPQVDCTISDIALAFESDAAFRGFRGKLAVGLSHKLNIQRVVLHDTDIVTPYYSLKALFRSMVDWTINSNIVRAHPLFHHQPRYDYALVKVHGEEYIFAQVLYILRCTYRGVPHHMALILPFDVPRSPQNRVRDQDLRLTRVHPRRRSDSVFVTTNSIIRGALLVKDPQSLAAERFVIPFVDEDMSVRMRNITLPHHVQF</sequence>
<reference evidence="2" key="1">
    <citation type="submission" date="2020-11" db="EMBL/GenBank/DDBJ databases">
        <authorList>
            <consortium name="DOE Joint Genome Institute"/>
            <person name="Ahrendt S."/>
            <person name="Riley R."/>
            <person name="Andreopoulos W."/>
            <person name="Labutti K."/>
            <person name="Pangilinan J."/>
            <person name="Ruiz-Duenas F.J."/>
            <person name="Barrasa J.M."/>
            <person name="Sanchez-Garcia M."/>
            <person name="Camarero S."/>
            <person name="Miyauchi S."/>
            <person name="Serrano A."/>
            <person name="Linde D."/>
            <person name="Babiker R."/>
            <person name="Drula E."/>
            <person name="Ayuso-Fernandez I."/>
            <person name="Pacheco R."/>
            <person name="Padilla G."/>
            <person name="Ferreira P."/>
            <person name="Barriuso J."/>
            <person name="Kellner H."/>
            <person name="Castanera R."/>
            <person name="Alfaro M."/>
            <person name="Ramirez L."/>
            <person name="Pisabarro A.G."/>
            <person name="Kuo A."/>
            <person name="Tritt A."/>
            <person name="Lipzen A."/>
            <person name="He G."/>
            <person name="Yan M."/>
            <person name="Ng V."/>
            <person name="Cullen D."/>
            <person name="Martin F."/>
            <person name="Rosso M.-N."/>
            <person name="Henrissat B."/>
            <person name="Hibbett D."/>
            <person name="Martinez A.T."/>
            <person name="Grigoriev I.V."/>
        </authorList>
    </citation>
    <scope>NUCLEOTIDE SEQUENCE</scope>
    <source>
        <strain evidence="2">CIRM-BRFM 674</strain>
    </source>
</reference>
<dbReference type="InterPro" id="IPR041078">
    <property type="entry name" value="Plavaka"/>
</dbReference>
<name>A0A9P5Z283_9AGAR</name>
<keyword evidence="3" id="KW-1185">Reference proteome</keyword>
<feature type="compositionally biased region" description="Acidic residues" evidence="1">
    <location>
        <begin position="767"/>
        <end position="781"/>
    </location>
</feature>
<feature type="region of interest" description="Disordered" evidence="1">
    <location>
        <begin position="760"/>
        <end position="783"/>
    </location>
</feature>
<comment type="caution">
    <text evidence="2">The sequence shown here is derived from an EMBL/GenBank/DDBJ whole genome shotgun (WGS) entry which is preliminary data.</text>
</comment>
<evidence type="ECO:0000313" key="3">
    <source>
        <dbReference type="Proteomes" id="UP000807469"/>
    </source>
</evidence>
<dbReference type="OrthoDB" id="3239511at2759"/>